<keyword evidence="2 5" id="KW-0812">Transmembrane</keyword>
<dbReference type="HOGENOM" id="CLU_051481_0_0_6"/>
<accession>I3CL21</accession>
<evidence type="ECO:0000256" key="2">
    <source>
        <dbReference type="ARBA" id="ARBA00022692"/>
    </source>
</evidence>
<feature type="transmembrane region" description="Helical" evidence="5">
    <location>
        <begin position="228"/>
        <end position="248"/>
    </location>
</feature>
<evidence type="ECO:0000256" key="1">
    <source>
        <dbReference type="ARBA" id="ARBA00004141"/>
    </source>
</evidence>
<dbReference type="PANTHER" id="PTHR37422">
    <property type="entry name" value="TEICHURONIC ACID BIOSYNTHESIS PROTEIN TUAE"/>
    <property type="match status" value="1"/>
</dbReference>
<feature type="transmembrane region" description="Helical" evidence="5">
    <location>
        <begin position="21"/>
        <end position="45"/>
    </location>
</feature>
<feature type="transmembrane region" description="Helical" evidence="5">
    <location>
        <begin position="159"/>
        <end position="176"/>
    </location>
</feature>
<name>I3CL21_9GAMM</name>
<evidence type="ECO:0000259" key="6">
    <source>
        <dbReference type="Pfam" id="PF04932"/>
    </source>
</evidence>
<reference evidence="7 8" key="1">
    <citation type="submission" date="2011-11" db="EMBL/GenBank/DDBJ databases">
        <title>Improved High-Quality Draft sequence of Beggiatoa alba B18lD.</title>
        <authorList>
            <consortium name="US DOE Joint Genome Institute"/>
            <person name="Lucas S."/>
            <person name="Han J."/>
            <person name="Lapidus A."/>
            <person name="Cheng J.-F."/>
            <person name="Goodwin L."/>
            <person name="Pitluck S."/>
            <person name="Peters L."/>
            <person name="Mikhailova N."/>
            <person name="Held B."/>
            <person name="Detter J.C."/>
            <person name="Han C."/>
            <person name="Tapia R."/>
            <person name="Land M."/>
            <person name="Hauser L."/>
            <person name="Kyrpides N."/>
            <person name="Ivanova N."/>
            <person name="Pagani I."/>
            <person name="Samuel K."/>
            <person name="Teske A."/>
            <person name="Mueller J."/>
            <person name="Woyke T."/>
        </authorList>
    </citation>
    <scope>NUCLEOTIDE SEQUENCE [LARGE SCALE GENOMIC DNA]</scope>
    <source>
        <strain evidence="7 8">B18LD</strain>
    </source>
</reference>
<feature type="transmembrane region" description="Helical" evidence="5">
    <location>
        <begin position="118"/>
        <end position="138"/>
    </location>
</feature>
<feature type="transmembrane region" description="Helical" evidence="5">
    <location>
        <begin position="65"/>
        <end position="85"/>
    </location>
</feature>
<protein>
    <submittedName>
        <fullName evidence="7">Lipid A core-O-antigen ligase-like enyme</fullName>
    </submittedName>
</protein>
<dbReference type="GO" id="GO:0016020">
    <property type="term" value="C:membrane"/>
    <property type="evidence" value="ECO:0007669"/>
    <property type="project" value="UniProtKB-SubCell"/>
</dbReference>
<comment type="subcellular location">
    <subcellularLocation>
        <location evidence="1">Membrane</location>
        <topology evidence="1">Multi-pass membrane protein</topology>
    </subcellularLocation>
</comment>
<dbReference type="PANTHER" id="PTHR37422:SF13">
    <property type="entry name" value="LIPOPOLYSACCHARIDE BIOSYNTHESIS PROTEIN PA4999-RELATED"/>
    <property type="match status" value="1"/>
</dbReference>
<dbReference type="InterPro" id="IPR051533">
    <property type="entry name" value="WaaL-like"/>
</dbReference>
<keyword evidence="3 5" id="KW-1133">Transmembrane helix</keyword>
<dbReference type="OrthoDB" id="9795248at2"/>
<feature type="domain" description="O-antigen ligase-related" evidence="6">
    <location>
        <begin position="192"/>
        <end position="338"/>
    </location>
</feature>
<gene>
    <name evidence="7" type="ORF">BegalDRAFT_3504</name>
</gene>
<evidence type="ECO:0000313" key="7">
    <source>
        <dbReference type="EMBL" id="EIJ44314.1"/>
    </source>
</evidence>
<dbReference type="GO" id="GO:0016874">
    <property type="term" value="F:ligase activity"/>
    <property type="evidence" value="ECO:0007669"/>
    <property type="project" value="UniProtKB-KW"/>
</dbReference>
<dbReference type="InterPro" id="IPR007016">
    <property type="entry name" value="O-antigen_ligase-rel_domated"/>
</dbReference>
<feature type="transmembrane region" description="Helical" evidence="5">
    <location>
        <begin position="206"/>
        <end position="222"/>
    </location>
</feature>
<feature type="transmembrane region" description="Helical" evidence="5">
    <location>
        <begin position="322"/>
        <end position="346"/>
    </location>
</feature>
<keyword evidence="4 5" id="KW-0472">Membrane</keyword>
<dbReference type="STRING" id="395493.BegalDRAFT_3504"/>
<dbReference type="AlphaFoldDB" id="I3CL21"/>
<feature type="transmembrane region" description="Helical" evidence="5">
    <location>
        <begin position="182"/>
        <end position="199"/>
    </location>
</feature>
<dbReference type="Pfam" id="PF04932">
    <property type="entry name" value="Wzy_C"/>
    <property type="match status" value="1"/>
</dbReference>
<organism evidence="7 8">
    <name type="scientific">Beggiatoa alba B18LD</name>
    <dbReference type="NCBI Taxonomy" id="395493"/>
    <lineage>
        <taxon>Bacteria</taxon>
        <taxon>Pseudomonadati</taxon>
        <taxon>Pseudomonadota</taxon>
        <taxon>Gammaproteobacteria</taxon>
        <taxon>Thiotrichales</taxon>
        <taxon>Thiotrichaceae</taxon>
        <taxon>Beggiatoa</taxon>
    </lineage>
</organism>
<dbReference type="EMBL" id="JH600070">
    <property type="protein sequence ID" value="EIJ44314.1"/>
    <property type="molecule type" value="Genomic_DNA"/>
</dbReference>
<evidence type="ECO:0000313" key="8">
    <source>
        <dbReference type="Proteomes" id="UP000005744"/>
    </source>
</evidence>
<keyword evidence="8" id="KW-1185">Reference proteome</keyword>
<evidence type="ECO:0000256" key="5">
    <source>
        <dbReference type="SAM" id="Phobius"/>
    </source>
</evidence>
<keyword evidence="7" id="KW-0436">Ligase</keyword>
<proteinExistence type="predicted"/>
<evidence type="ECO:0000256" key="3">
    <source>
        <dbReference type="ARBA" id="ARBA00022989"/>
    </source>
</evidence>
<dbReference type="Proteomes" id="UP000005744">
    <property type="component" value="Unassembled WGS sequence"/>
</dbReference>
<sequence length="403" mass="46268">MSLHNIRLSLYNRTDIRRVCTILLGIALGVSTGLTSFFLILAFILLFTEKANFQRYWFILRTHPVAQIATILLIFFIIGIFYSTADLKQSLSVLSKYRELFYIPIFIILFQDDETREGSLWAFVIVMAYTLILSYFMWGTGIQIAKGTPDNAFIFKNHISQSLMMSMVAYFLAIYGWQYPRFRWLCAIGIGLAMFNVLFMLHGRTGYIVLLCLVLLFIYQVARWRGLAFSILPMFILCVGIYMSSAPIQERLGLMLQELHLHEEGKQITSMGLRMEFTKNGFLLFSEHPWLGTGTGSVPIEYERQFVEKQHVTSTENLHNEYLMIGVQLGIVGVLLFMGLLGVLWYQSRYLTPSRYVYLAQGFVVAMAVGCLANSFLFDMTEGHFFAYFVGLFYSTLTQTKTA</sequence>
<dbReference type="eggNOG" id="COG3307">
    <property type="taxonomic scope" value="Bacteria"/>
</dbReference>
<evidence type="ECO:0000256" key="4">
    <source>
        <dbReference type="ARBA" id="ARBA00023136"/>
    </source>
</evidence>
<dbReference type="RefSeq" id="WP_002692272.1">
    <property type="nucleotide sequence ID" value="NZ_JH600070.1"/>
</dbReference>
<feature type="transmembrane region" description="Helical" evidence="5">
    <location>
        <begin position="358"/>
        <end position="378"/>
    </location>
</feature>